<dbReference type="EMBL" id="FOYL01000002">
    <property type="protein sequence ID" value="SFR06170.1"/>
    <property type="molecule type" value="Genomic_DNA"/>
</dbReference>
<dbReference type="SMART" id="SM00422">
    <property type="entry name" value="HTH_MERR"/>
    <property type="match status" value="1"/>
</dbReference>
<dbReference type="STRING" id="84724.SAMN04488564_102963"/>
<dbReference type="CDD" id="cd00592">
    <property type="entry name" value="HTH_MerR-like"/>
    <property type="match status" value="1"/>
</dbReference>
<sequence length="198" mass="21344">MLNVDEFAAAIGVTTRTVRAYHARGLLPPPVRAGRTPYYLRGHLVRMRQVLWFQRQGLSLDAVQALLEPDAFLSRVLTVGRGVTEAIRERADLTESMVEGGLLARRADGTVEVCAPRALLLASAQGTSTVAALVRLAEVAEDIAPQADAVLDVLWRANPCPTGNNGLTLEELAALAIEVIRARVTHVVRQQSLLVPPG</sequence>
<dbReference type="Pfam" id="PF13411">
    <property type="entry name" value="MerR_1"/>
    <property type="match status" value="1"/>
</dbReference>
<dbReference type="Gene3D" id="1.10.1660.10">
    <property type="match status" value="1"/>
</dbReference>
<keyword evidence="4" id="KW-1185">Reference proteome</keyword>
<evidence type="ECO:0000313" key="4">
    <source>
        <dbReference type="Proteomes" id="UP000198583"/>
    </source>
</evidence>
<keyword evidence="1" id="KW-0238">DNA-binding</keyword>
<name>A0A1I6DL46_9PSEU</name>
<dbReference type="InterPro" id="IPR009061">
    <property type="entry name" value="DNA-bd_dom_put_sf"/>
</dbReference>
<evidence type="ECO:0000256" key="1">
    <source>
        <dbReference type="ARBA" id="ARBA00023125"/>
    </source>
</evidence>
<protein>
    <submittedName>
        <fullName evidence="3">MerR HTH family regulatory protein</fullName>
    </submittedName>
</protein>
<gene>
    <name evidence="3" type="ORF">SAMN04488564_102963</name>
</gene>
<reference evidence="4" key="1">
    <citation type="submission" date="2016-10" db="EMBL/GenBank/DDBJ databases">
        <authorList>
            <person name="Varghese N."/>
            <person name="Submissions S."/>
        </authorList>
    </citation>
    <scope>NUCLEOTIDE SEQUENCE [LARGE SCALE GENOMIC DNA]</scope>
    <source>
        <strain evidence="4">DSM 44232</strain>
    </source>
</reference>
<dbReference type="Proteomes" id="UP000198583">
    <property type="component" value="Unassembled WGS sequence"/>
</dbReference>
<dbReference type="InterPro" id="IPR000551">
    <property type="entry name" value="MerR-type_HTH_dom"/>
</dbReference>
<dbReference type="InterPro" id="IPR047057">
    <property type="entry name" value="MerR_fam"/>
</dbReference>
<feature type="domain" description="HTH merR-type" evidence="2">
    <location>
        <begin position="1"/>
        <end position="69"/>
    </location>
</feature>
<dbReference type="AlphaFoldDB" id="A0A1I6DL46"/>
<proteinExistence type="predicted"/>
<accession>A0A1I6DL46</accession>
<dbReference type="PANTHER" id="PTHR30204">
    <property type="entry name" value="REDOX-CYCLING DRUG-SENSING TRANSCRIPTIONAL ACTIVATOR SOXR"/>
    <property type="match status" value="1"/>
</dbReference>
<dbReference type="GO" id="GO:0003677">
    <property type="term" value="F:DNA binding"/>
    <property type="evidence" value="ECO:0007669"/>
    <property type="project" value="UniProtKB-KW"/>
</dbReference>
<dbReference type="RefSeq" id="WP_177320352.1">
    <property type="nucleotide sequence ID" value="NZ_FOYL01000002.1"/>
</dbReference>
<evidence type="ECO:0000313" key="3">
    <source>
        <dbReference type="EMBL" id="SFR06170.1"/>
    </source>
</evidence>
<dbReference type="SUPFAM" id="SSF46955">
    <property type="entry name" value="Putative DNA-binding domain"/>
    <property type="match status" value="1"/>
</dbReference>
<dbReference type="PANTHER" id="PTHR30204:SF93">
    <property type="entry name" value="HTH MERR-TYPE DOMAIN-CONTAINING PROTEIN"/>
    <property type="match status" value="1"/>
</dbReference>
<dbReference type="GO" id="GO:0003700">
    <property type="term" value="F:DNA-binding transcription factor activity"/>
    <property type="evidence" value="ECO:0007669"/>
    <property type="project" value="InterPro"/>
</dbReference>
<organism evidence="3 4">
    <name type="scientific">Lentzea waywayandensis</name>
    <dbReference type="NCBI Taxonomy" id="84724"/>
    <lineage>
        <taxon>Bacteria</taxon>
        <taxon>Bacillati</taxon>
        <taxon>Actinomycetota</taxon>
        <taxon>Actinomycetes</taxon>
        <taxon>Pseudonocardiales</taxon>
        <taxon>Pseudonocardiaceae</taxon>
        <taxon>Lentzea</taxon>
    </lineage>
</organism>
<evidence type="ECO:0000259" key="2">
    <source>
        <dbReference type="PROSITE" id="PS50937"/>
    </source>
</evidence>
<dbReference type="PROSITE" id="PS50937">
    <property type="entry name" value="HTH_MERR_2"/>
    <property type="match status" value="1"/>
</dbReference>